<reference evidence="2" key="1">
    <citation type="journal article" date="2014" name="Int. J. Syst. Evol. Microbiol.">
        <title>Complete genome of a new Firmicutes species belonging to the dominant human colonic microbiota ('Ruminococcus bicirculans') reveals two chromosomes and a selective capacity to utilize plant glucans.</title>
        <authorList>
            <consortium name="NISC Comparative Sequencing Program"/>
            <person name="Wegmann U."/>
            <person name="Louis P."/>
            <person name="Goesmann A."/>
            <person name="Henrissat B."/>
            <person name="Duncan S.H."/>
            <person name="Flint H.J."/>
        </authorList>
    </citation>
    <scope>NUCLEOTIDE SEQUENCE</scope>
    <source>
        <strain evidence="2">VKM B-1499</strain>
    </source>
</reference>
<dbReference type="SMART" id="SM00530">
    <property type="entry name" value="HTH_XRE"/>
    <property type="match status" value="1"/>
</dbReference>
<proteinExistence type="predicted"/>
<dbReference type="RefSeq" id="WP_271165842.1">
    <property type="nucleotide sequence ID" value="NZ_BSFD01000010.1"/>
</dbReference>
<dbReference type="Proteomes" id="UP001143509">
    <property type="component" value="Unassembled WGS sequence"/>
</dbReference>
<dbReference type="SUPFAM" id="SSF47413">
    <property type="entry name" value="lambda repressor-like DNA-binding domains"/>
    <property type="match status" value="1"/>
</dbReference>
<dbReference type="InterPro" id="IPR010982">
    <property type="entry name" value="Lambda_DNA-bd_dom_sf"/>
</dbReference>
<evidence type="ECO:0000313" key="2">
    <source>
        <dbReference type="EMBL" id="GLK49654.1"/>
    </source>
</evidence>
<organism evidence="2 3">
    <name type="scientific">Brevundimonas intermedia</name>
    <dbReference type="NCBI Taxonomy" id="74315"/>
    <lineage>
        <taxon>Bacteria</taxon>
        <taxon>Pseudomonadati</taxon>
        <taxon>Pseudomonadota</taxon>
        <taxon>Alphaproteobacteria</taxon>
        <taxon>Caulobacterales</taxon>
        <taxon>Caulobacteraceae</taxon>
        <taxon>Brevundimonas</taxon>
    </lineage>
</organism>
<comment type="caution">
    <text evidence="2">The sequence shown here is derived from an EMBL/GenBank/DDBJ whole genome shotgun (WGS) entry which is preliminary data.</text>
</comment>
<dbReference type="Pfam" id="PF01381">
    <property type="entry name" value="HTH_3"/>
    <property type="match status" value="1"/>
</dbReference>
<sequence>MSDLPDPFDVALGARIRKRREALKVTQAQLAAAAEVTFQQIQKYERGVNRVSAARLALIAAFLQAHPADFYGYADQAADAGDPLSQLRRTHDGLELADSFVKMSEDHRRSLISIVRAMTGPSAGDLARMAAA</sequence>
<dbReference type="PROSITE" id="PS50943">
    <property type="entry name" value="HTH_CROC1"/>
    <property type="match status" value="1"/>
</dbReference>
<gene>
    <name evidence="2" type="ORF">GCM10017620_26270</name>
</gene>
<dbReference type="Gene3D" id="1.10.260.40">
    <property type="entry name" value="lambda repressor-like DNA-binding domains"/>
    <property type="match status" value="1"/>
</dbReference>
<feature type="domain" description="HTH cro/C1-type" evidence="1">
    <location>
        <begin position="16"/>
        <end position="70"/>
    </location>
</feature>
<name>A0ABQ5TA15_9CAUL</name>
<accession>A0ABQ5TA15</accession>
<dbReference type="CDD" id="cd00093">
    <property type="entry name" value="HTH_XRE"/>
    <property type="match status" value="1"/>
</dbReference>
<evidence type="ECO:0000259" key="1">
    <source>
        <dbReference type="PROSITE" id="PS50943"/>
    </source>
</evidence>
<keyword evidence="3" id="KW-1185">Reference proteome</keyword>
<reference evidence="2" key="2">
    <citation type="submission" date="2023-01" db="EMBL/GenBank/DDBJ databases">
        <authorList>
            <person name="Sun Q."/>
            <person name="Evtushenko L."/>
        </authorList>
    </citation>
    <scope>NUCLEOTIDE SEQUENCE</scope>
    <source>
        <strain evidence="2">VKM B-1499</strain>
    </source>
</reference>
<protein>
    <submittedName>
        <fullName evidence="2">Transcriptional regulator</fullName>
    </submittedName>
</protein>
<dbReference type="InterPro" id="IPR001387">
    <property type="entry name" value="Cro/C1-type_HTH"/>
</dbReference>
<evidence type="ECO:0000313" key="3">
    <source>
        <dbReference type="Proteomes" id="UP001143509"/>
    </source>
</evidence>
<dbReference type="EMBL" id="BSFD01000010">
    <property type="protein sequence ID" value="GLK49654.1"/>
    <property type="molecule type" value="Genomic_DNA"/>
</dbReference>